<protein>
    <submittedName>
        <fullName evidence="1">Uncharacterized protein</fullName>
    </submittedName>
</protein>
<accession>A0AAD7MEC3</accession>
<evidence type="ECO:0000313" key="2">
    <source>
        <dbReference type="Proteomes" id="UP001215598"/>
    </source>
</evidence>
<organism evidence="1 2">
    <name type="scientific">Mycena metata</name>
    <dbReference type="NCBI Taxonomy" id="1033252"/>
    <lineage>
        <taxon>Eukaryota</taxon>
        <taxon>Fungi</taxon>
        <taxon>Dikarya</taxon>
        <taxon>Basidiomycota</taxon>
        <taxon>Agaricomycotina</taxon>
        <taxon>Agaricomycetes</taxon>
        <taxon>Agaricomycetidae</taxon>
        <taxon>Agaricales</taxon>
        <taxon>Marasmiineae</taxon>
        <taxon>Mycenaceae</taxon>
        <taxon>Mycena</taxon>
    </lineage>
</organism>
<gene>
    <name evidence="1" type="ORF">B0H16DRAFT_1248397</name>
</gene>
<proteinExistence type="predicted"/>
<evidence type="ECO:0000313" key="1">
    <source>
        <dbReference type="EMBL" id="KAJ7713608.1"/>
    </source>
</evidence>
<comment type="caution">
    <text evidence="1">The sequence shown here is derived from an EMBL/GenBank/DDBJ whole genome shotgun (WGS) entry which is preliminary data.</text>
</comment>
<name>A0AAD7MEC3_9AGAR</name>
<sequence>FLFICPISNLYQSENKVSWPPVVSYWSFDPAGSMRMTTEEAQSLGLPEPTMRARAIDWYWDSDVYSALQDFFQSKGFDPQTRDVARHLGLPL</sequence>
<reference evidence="1" key="1">
    <citation type="submission" date="2023-03" db="EMBL/GenBank/DDBJ databases">
        <title>Massive genome expansion in bonnet fungi (Mycena s.s.) driven by repeated elements and novel gene families across ecological guilds.</title>
        <authorList>
            <consortium name="Lawrence Berkeley National Laboratory"/>
            <person name="Harder C.B."/>
            <person name="Miyauchi S."/>
            <person name="Viragh M."/>
            <person name="Kuo A."/>
            <person name="Thoen E."/>
            <person name="Andreopoulos B."/>
            <person name="Lu D."/>
            <person name="Skrede I."/>
            <person name="Drula E."/>
            <person name="Henrissat B."/>
            <person name="Morin E."/>
            <person name="Kohler A."/>
            <person name="Barry K."/>
            <person name="LaButti K."/>
            <person name="Morin E."/>
            <person name="Salamov A."/>
            <person name="Lipzen A."/>
            <person name="Mereny Z."/>
            <person name="Hegedus B."/>
            <person name="Baldrian P."/>
            <person name="Stursova M."/>
            <person name="Weitz H."/>
            <person name="Taylor A."/>
            <person name="Grigoriev I.V."/>
            <person name="Nagy L.G."/>
            <person name="Martin F."/>
            <person name="Kauserud H."/>
        </authorList>
    </citation>
    <scope>NUCLEOTIDE SEQUENCE</scope>
    <source>
        <strain evidence="1">CBHHK182m</strain>
    </source>
</reference>
<feature type="non-terminal residue" evidence="1">
    <location>
        <position position="1"/>
    </location>
</feature>
<dbReference type="Proteomes" id="UP001215598">
    <property type="component" value="Unassembled WGS sequence"/>
</dbReference>
<dbReference type="EMBL" id="JARKIB010000340">
    <property type="protein sequence ID" value="KAJ7713608.1"/>
    <property type="molecule type" value="Genomic_DNA"/>
</dbReference>
<feature type="non-terminal residue" evidence="1">
    <location>
        <position position="92"/>
    </location>
</feature>
<dbReference type="AlphaFoldDB" id="A0AAD7MEC3"/>
<keyword evidence="2" id="KW-1185">Reference proteome</keyword>